<dbReference type="InterPro" id="IPR011009">
    <property type="entry name" value="Kinase-like_dom_sf"/>
</dbReference>
<organism evidence="1 2">
    <name type="scientific">Nocardioides zeicaulis</name>
    <dbReference type="NCBI Taxonomy" id="1776857"/>
    <lineage>
        <taxon>Bacteria</taxon>
        <taxon>Bacillati</taxon>
        <taxon>Actinomycetota</taxon>
        <taxon>Actinomycetes</taxon>
        <taxon>Propionibacteriales</taxon>
        <taxon>Nocardioidaceae</taxon>
        <taxon>Nocardioides</taxon>
    </lineage>
</organism>
<dbReference type="EMBL" id="JBHLXH010000001">
    <property type="protein sequence ID" value="MFC0222001.1"/>
    <property type="molecule type" value="Genomic_DNA"/>
</dbReference>
<evidence type="ECO:0000313" key="1">
    <source>
        <dbReference type="EMBL" id="MFC0222001.1"/>
    </source>
</evidence>
<reference evidence="1 2" key="1">
    <citation type="submission" date="2024-09" db="EMBL/GenBank/DDBJ databases">
        <authorList>
            <person name="Sun Q."/>
            <person name="Mori K."/>
        </authorList>
    </citation>
    <scope>NUCLEOTIDE SEQUENCE [LARGE SCALE GENOMIC DNA]</scope>
    <source>
        <strain evidence="1 2">CCM 8654</strain>
    </source>
</reference>
<protein>
    <recommendedName>
        <fullName evidence="3">Aminoglycoside phosphotransferase domain-containing protein</fullName>
    </recommendedName>
</protein>
<dbReference type="RefSeq" id="WP_378517664.1">
    <property type="nucleotide sequence ID" value="NZ_CBCSDI010000009.1"/>
</dbReference>
<gene>
    <name evidence="1" type="ORF">ACFFJG_05870</name>
</gene>
<dbReference type="Proteomes" id="UP001589698">
    <property type="component" value="Unassembled WGS sequence"/>
</dbReference>
<dbReference type="SUPFAM" id="SSF56112">
    <property type="entry name" value="Protein kinase-like (PK-like)"/>
    <property type="match status" value="1"/>
</dbReference>
<sequence>MSTPTASTTYAAEVARLLWPEPWDEPRVTRSRRRAPEGRRDVYLFPTVGRPRLLVPADLPGSSVMVRRLGGPRSGLARPARRVLEASLRTRAFPLLGWPRLTVQGGDPAADSIERHLSESLGTEVRVGVLLGTRRVNQKPVLQVFGADGAVLGYAKVGHNDLTADLVRQEAAALVSVAAQQPRTFVVPEVLHHGRWSGLEVLVMSALPTGTRAGTAQRVAAAREVADLGGRTQTTVATGDHLTRLLGRVLGVEGDARGERVLDAVETLAERHGDDVVELGGWHGDWGHWNMGVTDGVLHVWDWERHEQHVPVGFDELHFAAQAVRPGQRAAGQQERDFLASVDGRLAALGVPAERRRLTLLLYLADMATRYLEALEHGATPALRLRTDWITSLLEVQLGEHRPVTNGAP</sequence>
<accession>A0ABV6DZ42</accession>
<keyword evidence="2" id="KW-1185">Reference proteome</keyword>
<name>A0ABV6DZ42_9ACTN</name>
<proteinExistence type="predicted"/>
<evidence type="ECO:0008006" key="3">
    <source>
        <dbReference type="Google" id="ProtNLM"/>
    </source>
</evidence>
<evidence type="ECO:0000313" key="2">
    <source>
        <dbReference type="Proteomes" id="UP001589698"/>
    </source>
</evidence>
<comment type="caution">
    <text evidence="1">The sequence shown here is derived from an EMBL/GenBank/DDBJ whole genome shotgun (WGS) entry which is preliminary data.</text>
</comment>